<evidence type="ECO:0000313" key="1">
    <source>
        <dbReference type="EMBL" id="JAD91232.1"/>
    </source>
</evidence>
<name>A0A0A9E5H4_ARUDO</name>
<dbReference type="EMBL" id="GBRH01206663">
    <property type="protein sequence ID" value="JAD91232.1"/>
    <property type="molecule type" value="Transcribed_RNA"/>
</dbReference>
<organism evidence="1">
    <name type="scientific">Arundo donax</name>
    <name type="common">Giant reed</name>
    <name type="synonym">Donax arundinaceus</name>
    <dbReference type="NCBI Taxonomy" id="35708"/>
    <lineage>
        <taxon>Eukaryota</taxon>
        <taxon>Viridiplantae</taxon>
        <taxon>Streptophyta</taxon>
        <taxon>Embryophyta</taxon>
        <taxon>Tracheophyta</taxon>
        <taxon>Spermatophyta</taxon>
        <taxon>Magnoliopsida</taxon>
        <taxon>Liliopsida</taxon>
        <taxon>Poales</taxon>
        <taxon>Poaceae</taxon>
        <taxon>PACMAD clade</taxon>
        <taxon>Arundinoideae</taxon>
        <taxon>Arundineae</taxon>
        <taxon>Arundo</taxon>
    </lineage>
</organism>
<sequence>MHSFNRSMSNIVPFFGSQEKRIRMRTLLSFFPVLSLAMEPIE</sequence>
<dbReference type="AlphaFoldDB" id="A0A0A9E5H4"/>
<protein>
    <submittedName>
        <fullName evidence="1">Uncharacterized protein</fullName>
    </submittedName>
</protein>
<reference evidence="1" key="1">
    <citation type="submission" date="2014-09" db="EMBL/GenBank/DDBJ databases">
        <authorList>
            <person name="Magalhaes I.L.F."/>
            <person name="Oliveira U."/>
            <person name="Santos F.R."/>
            <person name="Vidigal T.H.D.A."/>
            <person name="Brescovit A.D."/>
            <person name="Santos A.J."/>
        </authorList>
    </citation>
    <scope>NUCLEOTIDE SEQUENCE</scope>
    <source>
        <tissue evidence="1">Shoot tissue taken approximately 20 cm above the soil surface</tissue>
    </source>
</reference>
<reference evidence="1" key="2">
    <citation type="journal article" date="2015" name="Data Brief">
        <title>Shoot transcriptome of the giant reed, Arundo donax.</title>
        <authorList>
            <person name="Barrero R.A."/>
            <person name="Guerrero F.D."/>
            <person name="Moolhuijzen P."/>
            <person name="Goolsby J.A."/>
            <person name="Tidwell J."/>
            <person name="Bellgard S.E."/>
            <person name="Bellgard M.I."/>
        </authorList>
    </citation>
    <scope>NUCLEOTIDE SEQUENCE</scope>
    <source>
        <tissue evidence="1">Shoot tissue taken approximately 20 cm above the soil surface</tissue>
    </source>
</reference>
<proteinExistence type="predicted"/>
<accession>A0A0A9E5H4</accession>